<name>A0A834I2L5_RHYFE</name>
<proteinExistence type="predicted"/>
<dbReference type="EMBL" id="JAACXV010013691">
    <property type="protein sequence ID" value="KAF7272799.1"/>
    <property type="molecule type" value="Genomic_DNA"/>
</dbReference>
<evidence type="ECO:0000313" key="2">
    <source>
        <dbReference type="Proteomes" id="UP000625711"/>
    </source>
</evidence>
<reference evidence="1" key="1">
    <citation type="submission" date="2020-08" db="EMBL/GenBank/DDBJ databases">
        <title>Genome sequencing and assembly of the red palm weevil Rhynchophorus ferrugineus.</title>
        <authorList>
            <person name="Dias G.B."/>
            <person name="Bergman C.M."/>
            <person name="Manee M."/>
        </authorList>
    </citation>
    <scope>NUCLEOTIDE SEQUENCE</scope>
    <source>
        <strain evidence="1">AA-2017</strain>
        <tissue evidence="1">Whole larva</tissue>
    </source>
</reference>
<evidence type="ECO:0000313" key="1">
    <source>
        <dbReference type="EMBL" id="KAF7272799.1"/>
    </source>
</evidence>
<organism evidence="1 2">
    <name type="scientific">Rhynchophorus ferrugineus</name>
    <name type="common">Red palm weevil</name>
    <name type="synonym">Curculio ferrugineus</name>
    <dbReference type="NCBI Taxonomy" id="354439"/>
    <lineage>
        <taxon>Eukaryota</taxon>
        <taxon>Metazoa</taxon>
        <taxon>Ecdysozoa</taxon>
        <taxon>Arthropoda</taxon>
        <taxon>Hexapoda</taxon>
        <taxon>Insecta</taxon>
        <taxon>Pterygota</taxon>
        <taxon>Neoptera</taxon>
        <taxon>Endopterygota</taxon>
        <taxon>Coleoptera</taxon>
        <taxon>Polyphaga</taxon>
        <taxon>Cucujiformia</taxon>
        <taxon>Curculionidae</taxon>
        <taxon>Dryophthorinae</taxon>
        <taxon>Rhynchophorus</taxon>
    </lineage>
</organism>
<dbReference type="Proteomes" id="UP000625711">
    <property type="component" value="Unassembled WGS sequence"/>
</dbReference>
<comment type="caution">
    <text evidence="1">The sequence shown here is derived from an EMBL/GenBank/DDBJ whole genome shotgun (WGS) entry which is preliminary data.</text>
</comment>
<accession>A0A834I2L5</accession>
<sequence length="180" mass="20590">MIRCSFSKLRRRAIGNTVTWGGKIPKGEERPAEYLINQFGGFLRESMYWKKSLIRRSVEDHDPILVTQFRDTSAALFFSLPFVCLNGTTARPQFTGNLWKFLMLRITVNQSIGLIKFPVPPTQPRSAIHPVGGFFFIRPPPPKSFRRATKPRPAGGRKSVISYERRMNGPKIDKAHIKFV</sequence>
<keyword evidence="2" id="KW-1185">Reference proteome</keyword>
<protein>
    <submittedName>
        <fullName evidence="1">Uncharacterized protein</fullName>
    </submittedName>
</protein>
<dbReference type="AlphaFoldDB" id="A0A834I2L5"/>
<gene>
    <name evidence="1" type="ORF">GWI33_014446</name>
</gene>